<dbReference type="InterPro" id="IPR026353">
    <property type="entry name" value="Hypoxan-DNA_Glyclase"/>
</dbReference>
<dbReference type="CDD" id="cd10032">
    <property type="entry name" value="UDG-F6_HDG"/>
    <property type="match status" value="1"/>
</dbReference>
<sequence>MTEYHTFEPLIFPDSKILILGSFPSIKSLQEGFYYAHPRNQFWPILAEIFHEKADTKEQKIALCKKHHIALFDSAKSLKRENGNSSDSNLKNIEVNDFIKLLNEYPSIELIAFTGKKAETIFNKKYKNLPINKITLPSTSPAYAAMQFEVKLHKYKEIFQKTLKS</sequence>
<dbReference type="SMART" id="SM00986">
    <property type="entry name" value="UDG"/>
    <property type="match status" value="1"/>
</dbReference>
<dbReference type="EMBL" id="FPHK01000104">
    <property type="protein sequence ID" value="SFV67424.1"/>
    <property type="molecule type" value="Genomic_DNA"/>
</dbReference>
<evidence type="ECO:0000313" key="2">
    <source>
        <dbReference type="EMBL" id="SFV67424.1"/>
    </source>
</evidence>
<name>A0A1W1CNT1_9ZZZZ</name>
<evidence type="ECO:0000259" key="1">
    <source>
        <dbReference type="SMART" id="SM00986"/>
    </source>
</evidence>
<feature type="domain" description="Uracil-DNA glycosylase-like" evidence="1">
    <location>
        <begin position="8"/>
        <end position="160"/>
    </location>
</feature>
<organism evidence="2">
    <name type="scientific">hydrothermal vent metagenome</name>
    <dbReference type="NCBI Taxonomy" id="652676"/>
    <lineage>
        <taxon>unclassified sequences</taxon>
        <taxon>metagenomes</taxon>
        <taxon>ecological metagenomes</taxon>
    </lineage>
</organism>
<dbReference type="SMART" id="SM00987">
    <property type="entry name" value="UreE_C"/>
    <property type="match status" value="1"/>
</dbReference>
<dbReference type="NCBIfam" id="TIGR04274">
    <property type="entry name" value="hypoxanDNAglyco"/>
    <property type="match status" value="1"/>
</dbReference>
<protein>
    <submittedName>
        <fullName evidence="2">G:T/U mismatch-specific uracil/thymine DNA-glycosylase</fullName>
    </submittedName>
</protein>
<dbReference type="InterPro" id="IPR005122">
    <property type="entry name" value="Uracil-DNA_glycosylase-like"/>
</dbReference>
<dbReference type="SUPFAM" id="SSF52141">
    <property type="entry name" value="Uracil-DNA glycosylase-like"/>
    <property type="match status" value="1"/>
</dbReference>
<dbReference type="Pfam" id="PF03167">
    <property type="entry name" value="UDG"/>
    <property type="match status" value="1"/>
</dbReference>
<dbReference type="InterPro" id="IPR036895">
    <property type="entry name" value="Uracil-DNA_glycosylase-like_sf"/>
</dbReference>
<reference evidence="2" key="1">
    <citation type="submission" date="2016-10" db="EMBL/GenBank/DDBJ databases">
        <authorList>
            <person name="de Groot N.N."/>
        </authorList>
    </citation>
    <scope>NUCLEOTIDE SEQUENCE</scope>
</reference>
<dbReference type="AlphaFoldDB" id="A0A1W1CNT1"/>
<accession>A0A1W1CNT1</accession>
<proteinExistence type="predicted"/>
<dbReference type="Gene3D" id="3.40.470.10">
    <property type="entry name" value="Uracil-DNA glycosylase-like domain"/>
    <property type="match status" value="1"/>
</dbReference>
<gene>
    <name evidence="2" type="ORF">MNB_SM-6-1489</name>
</gene>